<gene>
    <name evidence="1" type="ORF">METZ01_LOCUS60129</name>
</gene>
<dbReference type="AlphaFoldDB" id="A0A381STB2"/>
<organism evidence="1">
    <name type="scientific">marine metagenome</name>
    <dbReference type="NCBI Taxonomy" id="408172"/>
    <lineage>
        <taxon>unclassified sequences</taxon>
        <taxon>metagenomes</taxon>
        <taxon>ecological metagenomes</taxon>
    </lineage>
</organism>
<reference evidence="1" key="1">
    <citation type="submission" date="2018-05" db="EMBL/GenBank/DDBJ databases">
        <authorList>
            <person name="Lanie J.A."/>
            <person name="Ng W.-L."/>
            <person name="Kazmierczak K.M."/>
            <person name="Andrzejewski T.M."/>
            <person name="Davidsen T.M."/>
            <person name="Wayne K.J."/>
            <person name="Tettelin H."/>
            <person name="Glass J.I."/>
            <person name="Rusch D."/>
            <person name="Podicherti R."/>
            <person name="Tsui H.-C.T."/>
            <person name="Winkler M.E."/>
        </authorList>
    </citation>
    <scope>NUCLEOTIDE SEQUENCE</scope>
</reference>
<protein>
    <submittedName>
        <fullName evidence="1">Uncharacterized protein</fullName>
    </submittedName>
</protein>
<dbReference type="EMBL" id="UINC01003546">
    <property type="protein sequence ID" value="SVA07275.1"/>
    <property type="molecule type" value="Genomic_DNA"/>
</dbReference>
<feature type="non-terminal residue" evidence="1">
    <location>
        <position position="1"/>
    </location>
</feature>
<proteinExistence type="predicted"/>
<sequence>VALELFVRQADDLMRKHNPSIFGKDVIGWLDSRLVVCGFVINGRRTAFGVAYFRDF</sequence>
<evidence type="ECO:0000313" key="1">
    <source>
        <dbReference type="EMBL" id="SVA07275.1"/>
    </source>
</evidence>
<name>A0A381STB2_9ZZZZ</name>
<accession>A0A381STB2</accession>